<sequence length="60" mass="5995">MPLELPAAVAAGAGVQLRLIADDGYAGPGDGASRPVALPPALPPRRKPATGPSRPQTTLL</sequence>
<proteinExistence type="predicted"/>
<protein>
    <submittedName>
        <fullName evidence="2">Uncharacterized protein</fullName>
    </submittedName>
</protein>
<organism evidence="2 3">
    <name type="scientific">Belnapia mucosa</name>
    <dbReference type="NCBI Taxonomy" id="2804532"/>
    <lineage>
        <taxon>Bacteria</taxon>
        <taxon>Pseudomonadati</taxon>
        <taxon>Pseudomonadota</taxon>
        <taxon>Alphaproteobacteria</taxon>
        <taxon>Acetobacterales</taxon>
        <taxon>Roseomonadaceae</taxon>
        <taxon>Belnapia</taxon>
    </lineage>
</organism>
<keyword evidence="3" id="KW-1185">Reference proteome</keyword>
<evidence type="ECO:0000313" key="3">
    <source>
        <dbReference type="Proteomes" id="UP000606490"/>
    </source>
</evidence>
<comment type="caution">
    <text evidence="2">The sequence shown here is derived from an EMBL/GenBank/DDBJ whole genome shotgun (WGS) entry which is preliminary data.</text>
</comment>
<dbReference type="RefSeq" id="WP_202828424.1">
    <property type="nucleotide sequence ID" value="NZ_JAEUXJ010000017.1"/>
</dbReference>
<gene>
    <name evidence="2" type="ORF">JMJ55_25425</name>
</gene>
<dbReference type="Proteomes" id="UP000606490">
    <property type="component" value="Unassembled WGS sequence"/>
</dbReference>
<feature type="region of interest" description="Disordered" evidence="1">
    <location>
        <begin position="22"/>
        <end position="60"/>
    </location>
</feature>
<reference evidence="2 3" key="1">
    <citation type="submission" date="2021-01" db="EMBL/GenBank/DDBJ databases">
        <title>Belnapia mucosa sp. nov. and Belnapia arida sp. nov., isolated from the Tabernas Desert (Almeria, Spain).</title>
        <authorList>
            <person name="Molina-Menor E."/>
            <person name="Vidal-Verdu A."/>
            <person name="Calonge A."/>
            <person name="Satari L."/>
            <person name="Pereto Magraner J."/>
            <person name="Porcar Miralles M."/>
        </authorList>
    </citation>
    <scope>NUCLEOTIDE SEQUENCE [LARGE SCALE GENOMIC DNA]</scope>
    <source>
        <strain evidence="2 3">T6</strain>
    </source>
</reference>
<accession>A0ABS1VAL2</accession>
<evidence type="ECO:0000313" key="2">
    <source>
        <dbReference type="EMBL" id="MBL6458682.1"/>
    </source>
</evidence>
<dbReference type="EMBL" id="JAEUXJ010000017">
    <property type="protein sequence ID" value="MBL6458682.1"/>
    <property type="molecule type" value="Genomic_DNA"/>
</dbReference>
<name>A0ABS1VAL2_9PROT</name>
<evidence type="ECO:0000256" key="1">
    <source>
        <dbReference type="SAM" id="MobiDB-lite"/>
    </source>
</evidence>